<dbReference type="InterPro" id="IPR043157">
    <property type="entry name" value="Dynein_AAA1S"/>
</dbReference>
<evidence type="ECO:0000256" key="8">
    <source>
        <dbReference type="ARBA" id="ARBA00022741"/>
    </source>
</evidence>
<evidence type="ECO:0000256" key="11">
    <source>
        <dbReference type="ARBA" id="ARBA00023017"/>
    </source>
</evidence>
<protein>
    <recommendedName>
        <fullName evidence="18">Cytoplasmic dynein 2 heavy chain 1</fullName>
    </recommendedName>
</protein>
<dbReference type="Proteomes" id="UP001165160">
    <property type="component" value="Unassembled WGS sequence"/>
</dbReference>
<evidence type="ECO:0000256" key="12">
    <source>
        <dbReference type="ARBA" id="ARBA00023054"/>
    </source>
</evidence>
<dbReference type="EMBL" id="BRXX01000504">
    <property type="protein sequence ID" value="GMI14722.1"/>
    <property type="molecule type" value="Genomic_DNA"/>
</dbReference>
<evidence type="ECO:0000256" key="10">
    <source>
        <dbReference type="ARBA" id="ARBA00022840"/>
    </source>
</evidence>
<keyword evidence="23" id="KW-1185">Reference proteome</keyword>
<feature type="domain" description="AAA+ ATPase" evidence="21">
    <location>
        <begin position="2280"/>
        <end position="2428"/>
    </location>
</feature>
<dbReference type="Pfam" id="PF12780">
    <property type="entry name" value="AAA_8"/>
    <property type="match status" value="1"/>
</dbReference>
<keyword evidence="9" id="KW-0970">Cilium biogenesis/degradation</keyword>
<evidence type="ECO:0000256" key="17">
    <source>
        <dbReference type="ARBA" id="ARBA00023273"/>
    </source>
</evidence>
<dbReference type="InterPro" id="IPR042222">
    <property type="entry name" value="Dynein_2_N"/>
</dbReference>
<evidence type="ECO:0000256" key="7">
    <source>
        <dbReference type="ARBA" id="ARBA00022701"/>
    </source>
</evidence>
<dbReference type="InterPro" id="IPR054354">
    <property type="entry name" value="DYNC2H1-like_lid"/>
</dbReference>
<comment type="similarity">
    <text evidence="3">Belongs to the dynein heavy chain family.</text>
</comment>
<comment type="subcellular location">
    <subcellularLocation>
        <location evidence="1">Cell membrane</location>
        <topology evidence="1">Peripheral membrane protein</topology>
    </subcellularLocation>
    <subcellularLocation>
        <location evidence="2">Cytoplasm</location>
        <location evidence="2">Cytoskeleton</location>
        <location evidence="2">Cilium axoneme</location>
    </subcellularLocation>
</comment>
<evidence type="ECO:0000313" key="22">
    <source>
        <dbReference type="EMBL" id="GMI14722.1"/>
    </source>
</evidence>
<evidence type="ECO:0000256" key="19">
    <source>
        <dbReference type="SAM" id="Coils"/>
    </source>
</evidence>
<dbReference type="SMART" id="SM00382">
    <property type="entry name" value="AAA"/>
    <property type="match status" value="3"/>
</dbReference>
<dbReference type="GO" id="GO:0005524">
    <property type="term" value="F:ATP binding"/>
    <property type="evidence" value="ECO:0007669"/>
    <property type="project" value="UniProtKB-KW"/>
</dbReference>
<dbReference type="Gene3D" id="1.10.8.720">
    <property type="entry name" value="Region D6 of dynein motor"/>
    <property type="match status" value="1"/>
</dbReference>
<keyword evidence="7" id="KW-0493">Microtubule</keyword>
<evidence type="ECO:0000256" key="3">
    <source>
        <dbReference type="ARBA" id="ARBA00008887"/>
    </source>
</evidence>
<feature type="domain" description="AAA+ ATPase" evidence="21">
    <location>
        <begin position="1685"/>
        <end position="1822"/>
    </location>
</feature>
<feature type="compositionally biased region" description="Basic residues" evidence="20">
    <location>
        <begin position="2868"/>
        <end position="2877"/>
    </location>
</feature>
<feature type="region of interest" description="Disordered" evidence="20">
    <location>
        <begin position="4085"/>
        <end position="4107"/>
    </location>
</feature>
<keyword evidence="6" id="KW-0963">Cytoplasm</keyword>
<feature type="compositionally biased region" description="Gly residues" evidence="20">
    <location>
        <begin position="2849"/>
        <end position="2858"/>
    </location>
</feature>
<organism evidence="22 23">
    <name type="scientific">Triparma verrucosa</name>
    <dbReference type="NCBI Taxonomy" id="1606542"/>
    <lineage>
        <taxon>Eukaryota</taxon>
        <taxon>Sar</taxon>
        <taxon>Stramenopiles</taxon>
        <taxon>Ochrophyta</taxon>
        <taxon>Bolidophyceae</taxon>
        <taxon>Parmales</taxon>
        <taxon>Triparmaceae</taxon>
        <taxon>Triparma</taxon>
    </lineage>
</organism>
<evidence type="ECO:0000256" key="9">
    <source>
        <dbReference type="ARBA" id="ARBA00022794"/>
    </source>
</evidence>
<gene>
    <name evidence="22" type="ORF">TrVE_jg3775</name>
</gene>
<dbReference type="InterPro" id="IPR013602">
    <property type="entry name" value="Dynein_heavy_linker"/>
</dbReference>
<dbReference type="Gene3D" id="1.10.8.710">
    <property type="match status" value="1"/>
</dbReference>
<keyword evidence="4" id="KW-0217">Developmental protein</keyword>
<keyword evidence="17" id="KW-0966">Cell projection</keyword>
<dbReference type="InterPro" id="IPR013594">
    <property type="entry name" value="Dynein_heavy_tail"/>
</dbReference>
<dbReference type="InterPro" id="IPR035699">
    <property type="entry name" value="AAA_6"/>
</dbReference>
<dbReference type="InterPro" id="IPR003593">
    <property type="entry name" value="AAA+_ATPase"/>
</dbReference>
<dbReference type="GO" id="GO:0030030">
    <property type="term" value="P:cell projection organization"/>
    <property type="evidence" value="ECO:0007669"/>
    <property type="project" value="UniProtKB-KW"/>
</dbReference>
<evidence type="ECO:0000256" key="20">
    <source>
        <dbReference type="SAM" id="MobiDB-lite"/>
    </source>
</evidence>
<proteinExistence type="inferred from homology"/>
<keyword evidence="14" id="KW-0472">Membrane</keyword>
<dbReference type="Pfam" id="PF22597">
    <property type="entry name" value="DYN_lid"/>
    <property type="match status" value="1"/>
</dbReference>
<dbReference type="Pfam" id="PF08393">
    <property type="entry name" value="DHC_N2"/>
    <property type="match status" value="1"/>
</dbReference>
<dbReference type="InterPro" id="IPR027417">
    <property type="entry name" value="P-loop_NTPase"/>
</dbReference>
<dbReference type="Pfam" id="PF03028">
    <property type="entry name" value="Dynein_heavy"/>
    <property type="match status" value="1"/>
</dbReference>
<dbReference type="GO" id="GO:0051959">
    <property type="term" value="F:dynein light intermediate chain binding"/>
    <property type="evidence" value="ECO:0007669"/>
    <property type="project" value="InterPro"/>
</dbReference>
<evidence type="ECO:0000256" key="4">
    <source>
        <dbReference type="ARBA" id="ARBA00022473"/>
    </source>
</evidence>
<feature type="coiled-coil region" evidence="19">
    <location>
        <begin position="2940"/>
        <end position="3014"/>
    </location>
</feature>
<dbReference type="Pfam" id="PF12781">
    <property type="entry name" value="AAA_9"/>
    <property type="match status" value="1"/>
</dbReference>
<evidence type="ECO:0000256" key="5">
    <source>
        <dbReference type="ARBA" id="ARBA00022475"/>
    </source>
</evidence>
<evidence type="ECO:0000256" key="15">
    <source>
        <dbReference type="ARBA" id="ARBA00023175"/>
    </source>
</evidence>
<feature type="domain" description="AAA+ ATPase" evidence="21">
    <location>
        <begin position="1977"/>
        <end position="2102"/>
    </location>
</feature>
<dbReference type="Pfam" id="PF12775">
    <property type="entry name" value="AAA_7"/>
    <property type="match status" value="1"/>
</dbReference>
<dbReference type="InterPro" id="IPR024743">
    <property type="entry name" value="Dynein_HC_stalk"/>
</dbReference>
<dbReference type="InterPro" id="IPR026983">
    <property type="entry name" value="DHC"/>
</dbReference>
<dbReference type="InterPro" id="IPR041658">
    <property type="entry name" value="AAA_lid_11"/>
</dbReference>
<dbReference type="Gene3D" id="1.20.140.100">
    <property type="entry name" value="Dynein heavy chain, N-terminal domain 2"/>
    <property type="match status" value="1"/>
</dbReference>
<reference evidence="23" key="1">
    <citation type="journal article" date="2023" name="Commun. Biol.">
        <title>Genome analysis of Parmales, the sister group of diatoms, reveals the evolutionary specialization of diatoms from phago-mixotrophs to photoautotrophs.</title>
        <authorList>
            <person name="Ban H."/>
            <person name="Sato S."/>
            <person name="Yoshikawa S."/>
            <person name="Yamada K."/>
            <person name="Nakamura Y."/>
            <person name="Ichinomiya M."/>
            <person name="Sato N."/>
            <person name="Blanc-Mathieu R."/>
            <person name="Endo H."/>
            <person name="Kuwata A."/>
            <person name="Ogata H."/>
        </authorList>
    </citation>
    <scope>NUCLEOTIDE SEQUENCE [LARGE SCALE GENOMIC DNA]</scope>
    <source>
        <strain evidence="23">NIES 3699</strain>
    </source>
</reference>
<dbReference type="GO" id="GO:0005930">
    <property type="term" value="C:axoneme"/>
    <property type="evidence" value="ECO:0007669"/>
    <property type="project" value="UniProtKB-SubCell"/>
</dbReference>
<dbReference type="Pfam" id="PF12774">
    <property type="entry name" value="AAA_6"/>
    <property type="match status" value="1"/>
</dbReference>
<dbReference type="FunFam" id="3.40.50.300:FF:001810">
    <property type="entry name" value="Cytoplasmic dynein 2 heavy chain 1"/>
    <property type="match status" value="1"/>
</dbReference>
<dbReference type="Gene3D" id="1.20.920.30">
    <property type="match status" value="1"/>
</dbReference>
<evidence type="ECO:0000256" key="6">
    <source>
        <dbReference type="ARBA" id="ARBA00022490"/>
    </source>
</evidence>
<dbReference type="GO" id="GO:0045505">
    <property type="term" value="F:dynein intermediate chain binding"/>
    <property type="evidence" value="ECO:0007669"/>
    <property type="project" value="InterPro"/>
</dbReference>
<dbReference type="GO" id="GO:0005886">
    <property type="term" value="C:plasma membrane"/>
    <property type="evidence" value="ECO:0007669"/>
    <property type="project" value="UniProtKB-SubCell"/>
</dbReference>
<dbReference type="InterPro" id="IPR035706">
    <property type="entry name" value="AAA_9"/>
</dbReference>
<dbReference type="FunFam" id="3.40.50.300:FF:000071">
    <property type="entry name" value="Cytoplasmic dynein heavy chain 1"/>
    <property type="match status" value="1"/>
</dbReference>
<dbReference type="InterPro" id="IPR042219">
    <property type="entry name" value="AAA_lid_11_sf"/>
</dbReference>
<dbReference type="SUPFAM" id="SSF52540">
    <property type="entry name" value="P-loop containing nucleoside triphosphate hydrolases"/>
    <property type="match status" value="4"/>
</dbReference>
<keyword evidence="8" id="KW-0547">Nucleotide-binding</keyword>
<keyword evidence="15" id="KW-0505">Motor protein</keyword>
<evidence type="ECO:0000256" key="13">
    <source>
        <dbReference type="ARBA" id="ARBA00023069"/>
    </source>
</evidence>
<dbReference type="Gene3D" id="1.10.8.1220">
    <property type="match status" value="1"/>
</dbReference>
<evidence type="ECO:0000256" key="2">
    <source>
        <dbReference type="ARBA" id="ARBA00004430"/>
    </source>
</evidence>
<dbReference type="Gene3D" id="3.10.490.20">
    <property type="match status" value="1"/>
</dbReference>
<keyword evidence="12 19" id="KW-0175">Coiled coil</keyword>
<dbReference type="InterPro" id="IPR042228">
    <property type="entry name" value="Dynein_linker_3"/>
</dbReference>
<sequence>MPPSSDARTLYFTSTINANFGISEGDAELSDGNERAVNQFCDDESVTILSCLYSNSGSKISLTLTTSPPTVLPPSTSLLTFLKNPTSEPLSSLDPEDYSHNITVTSVPSGSSVLESFYSVVREVYGPALSENNNEEINDVLRKLNSTLKSAHSSSSTGDHNDTTAVKTPLDELNFWADFRGRSVPRGVVSDIRSNLEQIENVLTVLSPAKNGVANSTEGEENDDPNSLPLPSLPEMPSLLGDSGSLELALIQIYKLNDGEDSAVYSCSRMKHFLTTVGSSLCSYVRSQLPEGSKVFTQPYATVKTQMKSGREALKAFGSMAQKLTELEFRDSDHPWEGKPFSSSAIESLSTRLESISNIITTNEELKNLLPSSQRKGFSSAAQFAPFVAFGDVFLASKYTDGKWDQAKRHYEKSIAGVEAGVGADLKRKVSSLSGFNLLSTLRRYANVLRRPSVTKVMQPVLDSLEKNIVELLGDMEASVDNVNDDDKVNAIVVARQVASKGRSINSSSKEVGLGGEVRTACEDLVDKCSRFEKHTFNSWVEDAEDAGATVGLNEQLMGIKEGMLEVNYDEELVILLRQVRVLEEMGFKVPKDIKIRAEEGEKFYRFGIMLKKVSNFYNSLSHQIIPSQRSLLLSSLLAFEEIVTSQNEKDKVRWSDVKQVESCVERMHKAAERLKIENGKLRLIHSQLASQVSTLTNTQLLSSKSLWQSQWSSIQKIMSGLASSYDRKMMGKFVTFWNWQVYKAVEASYQMGLESLNESMGELKCDLVYTSHTTLRPPLESLRSKYYAKMRSFIAYPGGKFTGFAESDSGKKIFGGMAAANTDGLSRVYVKAEELFTTLRALVDKFSPYAILGSVDLASYVSQHCHTVHDYSANFTALKNKRKEAERLPDVERVDCVRVNLREFNATIGEQMQRMHDMLLVGLRNNIIKSFKPVDTFLADSLDALKSTPSTIEEITEAQGKWKEIESNKDSMREESRKSEEKLELLLTHATSSNAIDPSDLIAQMGNLDNSESSRWYNLEYELAAFSELIEKQKARAVDILEKDVEEMNASIDSFMNRWESLKPTEMNNWEKDTVDKVFAKLDNFWAEFEDLKNSANTLSTNCVNFGMSLPRFNSIEVAESDLKSTSESWNMLREYGDELDKMAQTDWITFRTNVFALEDFGKAWTEKLKERFADNAHDLVTIHLTEQLESIKRSMPAIKYCRGEPFKEDHWTELLQGKLRLPSNVRLENLTLGHFLMVLDRLEDPKMVQFVKHLQSRAQNEVMIREALQELVAWSQTTDLSLLDHELVTDDGIKKTMLIKDWKEIFLELGDKQSLLSSLKDSPFFKPFADTGATYETKLSNLDVYLHQLNTIQRKWLYLEPIFERGALPSEQQRFNRIDTEFRDIMQQVELEPKLFNLVDERIHHGLGNTLSTMVDQLERCQKALADFLEEKRSAMPRFYFIGDDDLLEILGQATNPAVIQTHLKKLFQGLYNVTFNEKQTSIIAFGSNAGEQVKLKKEIKLTNKVEEWLTSLEKEHKKTLSKLLTECLQQPVIDDYDAFPSQVLCLAENVKFSDRAEAAISDSSLGDLNDQLLDMLQQYTSFDLTDQPVMNLKIKSLVLDLIHNRDVVDQLKAARCRSYDDWIWQKQLRYYLDDKEMTIMRMSNAQFDYTYEYQGNAGKLVHTPLTDKCYLTLTQGMHFGFGGNPYGPAGTGKTESVKALGAAFGRQVLVFNCDEGIDFESMGRIFIGLVKSGAWGCFDEFNRLKEDQLSAISQQIQVIQDAIKEETRNIKLLGRNVSVDFNAGIFVTLNPAGKGYGGRSNLPDNLKALFRPIAMGRPDNELIAEVYLYSEGFVEGKTLGRKIVSLFNLSKQLLTSQQHYDWGLRALKAVLYTAGKLVSNKKSELGGKKLSKDDEAELLIKAIRVNTLSKLTYNDTISFLSLIGDIFVGVKSADVEGGELEKAIRQVMVEKPFLLSVEDSQVRKMLQLKEALDQRMGCVIVGPSGCGKTTLWSVLKAAMVKCGQPVITHVMNPKAMPRQQLLGSMDLDTREWKDGVLTDAARRAVKEPAEIKTWIVCDGDVDPEWIESLNSVLDDNHLLTMPNGERIAFGDNVNFLFETHDLSFASPATVSRMGMIFLNDDDVDVRRLVTRWLNTQEEGLRMNLSSWIDDLFFRALEYVLNQDMVVDTTMVGTVLSGLSQIQNCPSKKQFLCGVIRGLGGNLSLEDRKAFGKEVFTWGNERPPDLSNTIDCYFDGGGLASYQTQSVSFDNNAKIEESVVPTISVQRTLDMIQPWIEQFEPFILVGPEGCGKNMIIREAFRKQRSTQITVLHCNAQTTAEHVIMKIQQTCSLFSSPEGRVYRPRDCERLVLYLKDINLPKPDMYNTCMLVAFLQQLLTFNGFYDENLEFLRIQKIQIVCSMNAATTVGRHPLSTRFTAVVRIGVVDYPDQKELSTVYDSILELAFSKPSAPRVPSKYSKDMERAKLASTMVDLYQQVKNKYTVDDHRHYLFTPRDLTSWVKNLLRYDLEGDELLDCLVYEAERQFRDRLVDGDAMQKFNSILAGILRSNWRHNANLEGCYFTALMNEQGGADSNGESKGGDDGDAGAGSGDAKLVRVKEDDFKGIVENGLMLFEREEKELNILLFGEIQDHIARVDRVLSQDGGHLLLVGRGGVGRRSSVTLACYMHHYKLATCNVTRDYGLPQFKNDLKAVMQLAGIEDEKVCFYLEDHQFTDDAILETVNSLLSAGEVPGLYSHEELEPLLAPLKELMLDEGGYKTPYDFFVARVKRNLHVCLSMDPSNKKFTVQCESNPAVYTSCNLLWMGEWSRASMRTVPLMLEGVRELVKGEGVDFDLGGEGEEGEEEESGGGGKSGGGEKSSKGEGKGSRKKAPKKKNFLSSVNPESVVDSIISIHTSCSTLGASPLDYMTFLNTWQSLFETKKKNLIAELGHLQGGLDKLAEASDTVDNLSNNAQKQQKQLKEAQTKADQAMDEITKALAGAQDTRRETEDLKKELAEKAAETAERKADIENELKDIQPVLEQAKEAVKGIKSENLNEIRSLKTPPAAISDVLSGVLMLLGIQDLSWLRMKKFLGQRGIKDEILNFDAKSITPAIMKSVANLLRSKANSFDAATIYRTSVAAAPLASWCKANVKFAMVLEKIQPLTNELAKAEQTLKKSQNRLDSCEAELAEIDEKVAALKADFGAKTREAETLRFGLETAQQTLEGAQRLLGQLGGEQGRWQNQADFLQGQISTLPSYMLLCAGFVVYLSKSSETVRENMLNGWVDIMSGIAKIDDFNLRKMLSTESGLLVWKSWGLPADKLSQENGIVVSNLRPEKVPFIIDPAEVSTAWLKQYLGKESKTGMEVVASGDPRFTSQVELCVRFGKTLLIMDVDGLDPMLYPLARRDLQHEGARWVVNVGDKVLDFAETFRMVLVTRNPNPSLPPDAAALVTEVNFTITKSGLEGQLLGVVLHVEQPELEKQKSEMLAQEEAYKVELAGLEKNLLEALSTAEGDLLQNVALIDTLTSTKEAASKIATALEESGKASEELDRQREVYRGFAKDGSKLFFLMSQLEAVNSMYQYSLASFIKLFEGVLSDPKNKNDDVKKRLGLLGTALEVSALYFVGRSLFKADRPMFALHMVHGMKNDIFEENEWEAFIGSLVSTDDKPNDFPSWAASERKRNFAVLSENFPRLIDSFDLGSNGWSRWASSAECELDFPSNLRGATAFEKVLLIQALRPDRMMSAINGFCCDELRVESLAPPAQTLESIWKGESSANVPIMLITTPGADPSKELEEFATQAVGKDRYKALAMGGGQQEIAMELLRSCARSGDWLCLKNLHLVVAWLGSLEKELNALEFHPDFRLWLTTEPHRKFPPILLQTSLKITYEAPPGIKKNMERTYAGWGDDFISDGGEKRSQLLFLLAFVHAVVQERRNFIPQGWTKMYEFSTGDLRAGTFALGGGDGGGDWETIHGLMMDSIYGGRVDNPFDQRVLKCYLDKYFNDKLIEGRGQIMKGVYVPSSNVAGDYHDSISKIPETDSPEIFSLPANIERSVQRARSAIVIEKLGMMSSAGLGSGGFDREEWKKSLGPLLQLWSKLMESNDDLDLAGRGRSPVKGDRGGDGGKGGKAAKDPVALFVGMEYEFALDLVSTVNSALTTLKKILYGSGLLTPDALKIAAELMRGAVPAVWEKKYEGDTKPTAYCSSIVAKTVALKRWKKRVRSGDLLKDPIDLSELFRAGTFLEAFRQQSARDQGVAMDSLVLESSWDARKGISGAVLPIMIEGLLLQGAVFNGDYLSEPAANAKEVVTAPPVTVAFVERDDGRGGRDRGNISVPIYMTLTREKFLTEVKIPCSDGEEGAWILSGCALMLQE</sequence>
<dbReference type="PANTHER" id="PTHR45703">
    <property type="entry name" value="DYNEIN HEAVY CHAIN"/>
    <property type="match status" value="1"/>
</dbReference>
<dbReference type="FunFam" id="3.20.180.20:FF:000002">
    <property type="entry name" value="Cytoplasmic dynein heavy chain 1"/>
    <property type="match status" value="1"/>
</dbReference>
<dbReference type="FunFam" id="3.40.50.300:FF:000706">
    <property type="entry name" value="Cytoplasmic dynein 2 heavy chain 1"/>
    <property type="match status" value="1"/>
</dbReference>
<dbReference type="PANTHER" id="PTHR45703:SF22">
    <property type="entry name" value="DYNEIN CYTOPLASMIC 2 HEAVY CHAIN 1"/>
    <property type="match status" value="1"/>
</dbReference>
<dbReference type="Pfam" id="PF08385">
    <property type="entry name" value="DHC_N1"/>
    <property type="match status" value="1"/>
</dbReference>
<feature type="region of interest" description="Disordered" evidence="20">
    <location>
        <begin position="2834"/>
        <end position="2878"/>
    </location>
</feature>
<evidence type="ECO:0000256" key="18">
    <source>
        <dbReference type="ARBA" id="ARBA00023902"/>
    </source>
</evidence>
<accession>A0A9W7FLE4</accession>
<evidence type="ECO:0000313" key="23">
    <source>
        <dbReference type="Proteomes" id="UP001165160"/>
    </source>
</evidence>
<dbReference type="Pfam" id="PF18198">
    <property type="entry name" value="AAA_lid_11"/>
    <property type="match status" value="1"/>
</dbReference>
<dbReference type="InterPro" id="IPR049400">
    <property type="entry name" value="DYNC2H1_AAA_dom"/>
</dbReference>
<dbReference type="Pfam" id="PF12777">
    <property type="entry name" value="MT"/>
    <property type="match status" value="1"/>
</dbReference>
<dbReference type="InterPro" id="IPR024317">
    <property type="entry name" value="Dynein_heavy_chain_D4_dom"/>
</dbReference>
<comment type="caution">
    <text evidence="22">The sequence shown here is derived from an EMBL/GenBank/DDBJ whole genome shotgun (WGS) entry which is preliminary data.</text>
</comment>
<dbReference type="Gene3D" id="3.20.180.20">
    <property type="entry name" value="Dynein heavy chain, N-terminal domain 2"/>
    <property type="match status" value="1"/>
</dbReference>
<feature type="compositionally biased region" description="Low complexity" evidence="20">
    <location>
        <begin position="225"/>
        <end position="234"/>
    </location>
</feature>
<feature type="region of interest" description="Disordered" evidence="20">
    <location>
        <begin position="2573"/>
        <end position="2592"/>
    </location>
</feature>
<dbReference type="Gene3D" id="6.10.140.1060">
    <property type="match status" value="1"/>
</dbReference>
<dbReference type="Gene3D" id="3.40.50.300">
    <property type="entry name" value="P-loop containing nucleotide triphosphate hydrolases"/>
    <property type="match status" value="5"/>
</dbReference>
<dbReference type="FunFam" id="1.20.920.20:FF:000002">
    <property type="entry name" value="Cytoplasmic dynein 1 heavy chain"/>
    <property type="match status" value="1"/>
</dbReference>
<dbReference type="FunFam" id="3.40.50.300:FF:001685">
    <property type="entry name" value="Dynein heavy chain, putative"/>
    <property type="match status" value="1"/>
</dbReference>
<dbReference type="InterPro" id="IPR041228">
    <property type="entry name" value="Dynein_C"/>
</dbReference>
<dbReference type="SUPFAM" id="SSF57997">
    <property type="entry name" value="Tropomyosin"/>
    <property type="match status" value="1"/>
</dbReference>
<keyword evidence="16" id="KW-0206">Cytoskeleton</keyword>
<dbReference type="GO" id="GO:0005874">
    <property type="term" value="C:microtubule"/>
    <property type="evidence" value="ECO:0007669"/>
    <property type="project" value="UniProtKB-KW"/>
</dbReference>
<keyword evidence="10" id="KW-0067">ATP-binding</keyword>
<keyword evidence="5" id="KW-1003">Cell membrane</keyword>
<evidence type="ECO:0000256" key="16">
    <source>
        <dbReference type="ARBA" id="ARBA00023212"/>
    </source>
</evidence>
<evidence type="ECO:0000256" key="1">
    <source>
        <dbReference type="ARBA" id="ARBA00004202"/>
    </source>
</evidence>
<evidence type="ECO:0000256" key="14">
    <source>
        <dbReference type="ARBA" id="ARBA00023136"/>
    </source>
</evidence>
<dbReference type="FunFam" id="3.40.50.300:FF:000598">
    <property type="entry name" value="Dynein cytoplasmic 2 heavy chain 1"/>
    <property type="match status" value="1"/>
</dbReference>
<dbReference type="GO" id="GO:0007018">
    <property type="term" value="P:microtubule-based movement"/>
    <property type="evidence" value="ECO:0007669"/>
    <property type="project" value="InterPro"/>
</dbReference>
<dbReference type="Gene3D" id="1.20.920.20">
    <property type="match status" value="1"/>
</dbReference>
<dbReference type="GO" id="GO:0008569">
    <property type="term" value="F:minus-end-directed microtubule motor activity"/>
    <property type="evidence" value="ECO:0007669"/>
    <property type="project" value="InterPro"/>
</dbReference>
<dbReference type="InterPro" id="IPR043160">
    <property type="entry name" value="Dynein_C_barrel"/>
</dbReference>
<feature type="coiled-coil region" evidence="19">
    <location>
        <begin position="3142"/>
        <end position="3183"/>
    </location>
</feature>
<dbReference type="Gene3D" id="1.20.58.1120">
    <property type="match status" value="1"/>
</dbReference>
<name>A0A9W7FLE4_9STRA</name>
<keyword evidence="13" id="KW-0969">Cilium</keyword>
<keyword evidence="11" id="KW-0243">Dynein</keyword>
<feature type="region of interest" description="Disordered" evidence="20">
    <location>
        <begin position="212"/>
        <end position="234"/>
    </location>
</feature>
<dbReference type="Gene3D" id="1.20.1270.280">
    <property type="match status" value="1"/>
</dbReference>
<dbReference type="GO" id="GO:0030286">
    <property type="term" value="C:dynein complex"/>
    <property type="evidence" value="ECO:0007669"/>
    <property type="project" value="UniProtKB-KW"/>
</dbReference>
<feature type="compositionally biased region" description="Acidic residues" evidence="20">
    <location>
        <begin position="2834"/>
        <end position="2848"/>
    </location>
</feature>
<evidence type="ECO:0000259" key="21">
    <source>
        <dbReference type="SMART" id="SM00382"/>
    </source>
</evidence>
<dbReference type="Pfam" id="PF18199">
    <property type="entry name" value="Dynein_C"/>
    <property type="match status" value="1"/>
</dbReference>
<dbReference type="Pfam" id="PF21264">
    <property type="entry name" value="DYNC2H1_AAA_dom"/>
    <property type="match status" value="1"/>
</dbReference>
<dbReference type="InterPro" id="IPR004273">
    <property type="entry name" value="Dynein_heavy_D6_P-loop"/>
</dbReference>